<evidence type="ECO:0000313" key="2">
    <source>
        <dbReference type="Proteomes" id="UP000460558"/>
    </source>
</evidence>
<dbReference type="Proteomes" id="UP000460558">
    <property type="component" value="Unassembled WGS sequence"/>
</dbReference>
<gene>
    <name evidence="1" type="ORF">FFZ77_12065</name>
</gene>
<reference evidence="1 2" key="1">
    <citation type="submission" date="2019-06" db="EMBL/GenBank/DDBJ databases">
        <title>Comparative genomics and metabolomics analyses of clavulanic acid producing Streptomyces species provides insight into specialized metabolism and evolution of beta-lactam biosynthetic gene clusters.</title>
        <authorList>
            <person name="Moore M.A."/>
            <person name="Cruz-Morales P."/>
            <person name="Barona Gomez F."/>
            <person name="Kapil T."/>
        </authorList>
    </citation>
    <scope>NUCLEOTIDE SEQUENCE [LARGE SCALE GENOMIC DNA]</scope>
    <source>
        <strain evidence="1 2">T-272</strain>
    </source>
</reference>
<keyword evidence="2" id="KW-1185">Reference proteome</keyword>
<organism evidence="1 2">
    <name type="scientific">Streptomyces katsurahamanus</name>
    <dbReference type="NCBI Taxonomy" id="2577098"/>
    <lineage>
        <taxon>Bacteria</taxon>
        <taxon>Bacillati</taxon>
        <taxon>Actinomycetota</taxon>
        <taxon>Actinomycetes</taxon>
        <taxon>Kitasatosporales</taxon>
        <taxon>Streptomycetaceae</taxon>
        <taxon>Streptomyces</taxon>
    </lineage>
</organism>
<accession>A0ABW9NTU8</accession>
<evidence type="ECO:0000313" key="1">
    <source>
        <dbReference type="EMBL" id="MQS36309.1"/>
    </source>
</evidence>
<proteinExistence type="predicted"/>
<name>A0ABW9NTU8_9ACTN</name>
<dbReference type="EMBL" id="VDEQ01000119">
    <property type="protein sequence ID" value="MQS36309.1"/>
    <property type="molecule type" value="Genomic_DNA"/>
</dbReference>
<sequence>MTEVRVETEVLDAAGSRRIATSARATCPLGGCGTGVEAAILQASETARRSLDRTPERDGWQISGMEVTFGLTPAAGGGGSPSPAAVPFEVQLTVERLPGMP</sequence>
<protein>
    <submittedName>
        <fullName evidence="1">Uncharacterized protein</fullName>
    </submittedName>
</protein>
<comment type="caution">
    <text evidence="1">The sequence shown here is derived from an EMBL/GenBank/DDBJ whole genome shotgun (WGS) entry which is preliminary data.</text>
</comment>
<dbReference type="RefSeq" id="WP_153482981.1">
    <property type="nucleotide sequence ID" value="NZ_VDEQ01000119.1"/>
</dbReference>